<evidence type="ECO:0000256" key="4">
    <source>
        <dbReference type="ARBA" id="ARBA00022692"/>
    </source>
</evidence>
<dbReference type="PANTHER" id="PTHR30442">
    <property type="entry name" value="IRON III DICITRATE TRANSPORT PROTEIN FECA"/>
    <property type="match status" value="1"/>
</dbReference>
<accession>A0A923TC67</accession>
<dbReference type="Gene3D" id="2.40.170.20">
    <property type="entry name" value="TonB-dependent receptor, beta-barrel domain"/>
    <property type="match status" value="1"/>
</dbReference>
<dbReference type="SUPFAM" id="SSF49464">
    <property type="entry name" value="Carboxypeptidase regulatory domain-like"/>
    <property type="match status" value="1"/>
</dbReference>
<keyword evidence="13" id="KW-0675">Receptor</keyword>
<dbReference type="PANTHER" id="PTHR30442:SF0">
    <property type="entry name" value="FE(3+) DICITRATE TRANSPORT PROTEIN FECA"/>
    <property type="match status" value="1"/>
</dbReference>
<keyword evidence="5 9" id="KW-0798">TonB box</keyword>
<dbReference type="GO" id="GO:0009279">
    <property type="term" value="C:cell outer membrane"/>
    <property type="evidence" value="ECO:0007669"/>
    <property type="project" value="UniProtKB-SubCell"/>
</dbReference>
<evidence type="ECO:0000256" key="5">
    <source>
        <dbReference type="ARBA" id="ARBA00023077"/>
    </source>
</evidence>
<dbReference type="InterPro" id="IPR039426">
    <property type="entry name" value="TonB-dep_rcpt-like"/>
</dbReference>
<sequence>MGRSRLTLLLMILACTCGRAQVAPPTEPSGAAPPKTLLFRLLDAANESPLAAVEIFAAETGKVVLTDRQGAAELAFPAGTTVVNLTIFTPGYRTRQEAVALPGTRTAVSFALEPLQLDLDAVTIRAEGEKRFALQRLRAVEGTAIYAGKKTEVVRLEALTVNLASNLARQLYAQVAGLNIYESDDAGLQLSIGGRGLDPNRSASFNTRQNGYDISADVLGYPESYYTPPAEALAEIQVVRGAASLQYGTQFGGLVNFVFRTPSPRKKIELTSRQTVGSFGLFTSFNALSGTVGKLGYYGYFNYKRGDGFRENSGFNSRNAYLHLGYALSEKARVRLEYTYLDYLAQQAGGLTDAQFYADPRQSNRSRNWFAVDWQLFNLRYDQKLNDRTNASVSVFGLAAGRQAVGFRTNRVSQVDDPTAPRDLISGEFNNWGVEARVLHRYQLAGRAAVFLLGSKYYHAENSAVQGPGTNGADADFRLATADFPAYPNQSAFAFPNRNLAFFGEHILYLNERLSITPGARFEYIRTASLGDFRRIDFDLAGNPIRDETFPDDRVFERQLFLLGIGVSYRPTEQLEFFGNISQNYRSVTFNDIRTVNPSFQVDPDIRDEDGFTADAGVRGEVGALAYTANVFALRYNDRLGEVLTPEVVVRADGTSGETGRIIRRRGNIGAAFLYGLESLLEWNALAGKSRAGRPYTLTAFANTSLTGSRYTASEIAGVVGKAVEFIPLLNLKTGLRFGYADLLGSLQYSYLSRQFTDASNAPQDRQDNQSGIVGAIPAYGVLDLSLSYQWKKLKLEAGVTNLLDEVYFTRRATGYPGPGIIPSAPRGGYLGIELVL</sequence>
<comment type="caution">
    <text evidence="13">The sequence shown here is derived from an EMBL/GenBank/DDBJ whole genome shotgun (WGS) entry which is preliminary data.</text>
</comment>
<dbReference type="Pfam" id="PF00593">
    <property type="entry name" value="TonB_dep_Rec_b-barrel"/>
    <property type="match status" value="1"/>
</dbReference>
<evidence type="ECO:0000256" key="7">
    <source>
        <dbReference type="ARBA" id="ARBA00023237"/>
    </source>
</evidence>
<protein>
    <submittedName>
        <fullName evidence="13">TonB-dependent receptor</fullName>
    </submittedName>
</protein>
<dbReference type="InterPro" id="IPR000531">
    <property type="entry name" value="Beta-barrel_TonB"/>
</dbReference>
<dbReference type="PROSITE" id="PS52016">
    <property type="entry name" value="TONB_DEPENDENT_REC_3"/>
    <property type="match status" value="1"/>
</dbReference>
<evidence type="ECO:0000256" key="8">
    <source>
        <dbReference type="PROSITE-ProRule" id="PRU01360"/>
    </source>
</evidence>
<comment type="similarity">
    <text evidence="8 9">Belongs to the TonB-dependent receptor family.</text>
</comment>
<dbReference type="Pfam" id="PF07715">
    <property type="entry name" value="Plug"/>
    <property type="match status" value="1"/>
</dbReference>
<evidence type="ECO:0000256" key="1">
    <source>
        <dbReference type="ARBA" id="ARBA00004571"/>
    </source>
</evidence>
<keyword evidence="10" id="KW-0732">Signal</keyword>
<evidence type="ECO:0000256" key="2">
    <source>
        <dbReference type="ARBA" id="ARBA00022448"/>
    </source>
</evidence>
<evidence type="ECO:0000313" key="13">
    <source>
        <dbReference type="EMBL" id="MBC6993387.1"/>
    </source>
</evidence>
<evidence type="ECO:0000256" key="6">
    <source>
        <dbReference type="ARBA" id="ARBA00023136"/>
    </source>
</evidence>
<keyword evidence="6 8" id="KW-0472">Membrane</keyword>
<dbReference type="Gene3D" id="2.170.130.10">
    <property type="entry name" value="TonB-dependent receptor, plug domain"/>
    <property type="match status" value="1"/>
</dbReference>
<dbReference type="SUPFAM" id="SSF56935">
    <property type="entry name" value="Porins"/>
    <property type="match status" value="1"/>
</dbReference>
<evidence type="ECO:0000256" key="10">
    <source>
        <dbReference type="SAM" id="SignalP"/>
    </source>
</evidence>
<keyword evidence="7 8" id="KW-0998">Cell outer membrane</keyword>
<evidence type="ECO:0000313" key="14">
    <source>
        <dbReference type="Proteomes" id="UP000650081"/>
    </source>
</evidence>
<dbReference type="GO" id="GO:0033214">
    <property type="term" value="P:siderophore-iron import into cell"/>
    <property type="evidence" value="ECO:0007669"/>
    <property type="project" value="TreeGrafter"/>
</dbReference>
<keyword evidence="4 8" id="KW-0812">Transmembrane</keyword>
<proteinExistence type="inferred from homology"/>
<keyword evidence="3 8" id="KW-1134">Transmembrane beta strand</keyword>
<name>A0A923TC67_9BACT</name>
<evidence type="ECO:0000259" key="12">
    <source>
        <dbReference type="Pfam" id="PF07715"/>
    </source>
</evidence>
<dbReference type="Proteomes" id="UP000650081">
    <property type="component" value="Unassembled WGS sequence"/>
</dbReference>
<dbReference type="EMBL" id="JACSIT010000066">
    <property type="protein sequence ID" value="MBC6993387.1"/>
    <property type="molecule type" value="Genomic_DNA"/>
</dbReference>
<dbReference type="InterPro" id="IPR036942">
    <property type="entry name" value="Beta-barrel_TonB_sf"/>
</dbReference>
<reference evidence="13" key="1">
    <citation type="submission" date="2020-08" db="EMBL/GenBank/DDBJ databases">
        <title>Lewinella bacteria from marine environments.</title>
        <authorList>
            <person name="Zhong Y."/>
        </authorList>
    </citation>
    <scope>NUCLEOTIDE SEQUENCE</scope>
    <source>
        <strain evidence="13">KCTC 42187</strain>
    </source>
</reference>
<gene>
    <name evidence="13" type="ORF">H9S92_04380</name>
</gene>
<dbReference type="InterPro" id="IPR037066">
    <property type="entry name" value="Plug_dom_sf"/>
</dbReference>
<dbReference type="AlphaFoldDB" id="A0A923TC67"/>
<evidence type="ECO:0000259" key="11">
    <source>
        <dbReference type="Pfam" id="PF00593"/>
    </source>
</evidence>
<dbReference type="InterPro" id="IPR008969">
    <property type="entry name" value="CarboxyPept-like_regulatory"/>
</dbReference>
<keyword evidence="2 8" id="KW-0813">Transport</keyword>
<feature type="signal peptide" evidence="10">
    <location>
        <begin position="1"/>
        <end position="22"/>
    </location>
</feature>
<organism evidence="13 14">
    <name type="scientific">Neolewinella lacunae</name>
    <dbReference type="NCBI Taxonomy" id="1517758"/>
    <lineage>
        <taxon>Bacteria</taxon>
        <taxon>Pseudomonadati</taxon>
        <taxon>Bacteroidota</taxon>
        <taxon>Saprospiria</taxon>
        <taxon>Saprospirales</taxon>
        <taxon>Lewinellaceae</taxon>
        <taxon>Neolewinella</taxon>
    </lineage>
</organism>
<feature type="domain" description="TonB-dependent receptor plug" evidence="12">
    <location>
        <begin position="151"/>
        <end position="250"/>
    </location>
</feature>
<comment type="subcellular location">
    <subcellularLocation>
        <location evidence="1 8">Cell outer membrane</location>
        <topology evidence="1 8">Multi-pass membrane protein</topology>
    </subcellularLocation>
</comment>
<feature type="chain" id="PRO_5037553646" evidence="10">
    <location>
        <begin position="23"/>
        <end position="837"/>
    </location>
</feature>
<evidence type="ECO:0000256" key="3">
    <source>
        <dbReference type="ARBA" id="ARBA00022452"/>
    </source>
</evidence>
<dbReference type="InterPro" id="IPR012910">
    <property type="entry name" value="Plug_dom"/>
</dbReference>
<feature type="domain" description="TonB-dependent receptor-like beta-barrel" evidence="11">
    <location>
        <begin position="328"/>
        <end position="803"/>
    </location>
</feature>
<keyword evidence="14" id="KW-1185">Reference proteome</keyword>
<evidence type="ECO:0000256" key="9">
    <source>
        <dbReference type="RuleBase" id="RU003357"/>
    </source>
</evidence>